<dbReference type="PROSITE" id="PS01124">
    <property type="entry name" value="HTH_ARAC_FAMILY_2"/>
    <property type="match status" value="1"/>
</dbReference>
<keyword evidence="2" id="KW-0238">DNA-binding</keyword>
<proteinExistence type="predicted"/>
<keyword evidence="1" id="KW-0805">Transcription regulation</keyword>
<dbReference type="InterPro" id="IPR014710">
    <property type="entry name" value="RmlC-like_jellyroll"/>
</dbReference>
<evidence type="ECO:0000256" key="2">
    <source>
        <dbReference type="ARBA" id="ARBA00023125"/>
    </source>
</evidence>
<dbReference type="SUPFAM" id="SSF46689">
    <property type="entry name" value="Homeodomain-like"/>
    <property type="match status" value="2"/>
</dbReference>
<dbReference type="Gene3D" id="2.60.120.10">
    <property type="entry name" value="Jelly Rolls"/>
    <property type="match status" value="1"/>
</dbReference>
<feature type="domain" description="HTH araC/xylS-type" evidence="4">
    <location>
        <begin position="181"/>
        <end position="279"/>
    </location>
</feature>
<dbReference type="InterPro" id="IPR003313">
    <property type="entry name" value="AraC-bd"/>
</dbReference>
<evidence type="ECO:0000256" key="3">
    <source>
        <dbReference type="ARBA" id="ARBA00023163"/>
    </source>
</evidence>
<dbReference type="SMART" id="SM00342">
    <property type="entry name" value="HTH_ARAC"/>
    <property type="match status" value="1"/>
</dbReference>
<dbReference type="Pfam" id="PF02311">
    <property type="entry name" value="AraC_binding"/>
    <property type="match status" value="1"/>
</dbReference>
<dbReference type="InterPro" id="IPR037923">
    <property type="entry name" value="HTH-like"/>
</dbReference>
<dbReference type="InterPro" id="IPR009057">
    <property type="entry name" value="Homeodomain-like_sf"/>
</dbReference>
<dbReference type="PANTHER" id="PTHR43280">
    <property type="entry name" value="ARAC-FAMILY TRANSCRIPTIONAL REGULATOR"/>
    <property type="match status" value="1"/>
</dbReference>
<organism evidence="5 6">
    <name type="scientific">Eisenbergiella tayi</name>
    <dbReference type="NCBI Taxonomy" id="1432052"/>
    <lineage>
        <taxon>Bacteria</taxon>
        <taxon>Bacillati</taxon>
        <taxon>Bacillota</taxon>
        <taxon>Clostridia</taxon>
        <taxon>Lachnospirales</taxon>
        <taxon>Lachnospiraceae</taxon>
        <taxon>Eisenbergiella</taxon>
    </lineage>
</organism>
<dbReference type="InterPro" id="IPR018062">
    <property type="entry name" value="HTH_AraC-typ_CS"/>
</dbReference>
<sequence>MKSCENFVSDKSQYFIYSPSKTARDIFLYPLQCGRFLYEPGYYLRRDSYDNFLLMYVQKGEFMLELDGTVSPVAEGDFVLIDCYKQHIYYTDTGCECLWCHFDGITARGYYTNIVSHLGNSFSLPNPQPTVSRLSSIYDTFSTGKAVREALVSKYLTDILTAFLLHSPQKENSPDYTGMAEEIIAYINEHFAEKFSVEELAAKAGLSQYHFIRVFKKETGFTPHEYLNNTRMMTARYLLKNSRLPVKDICFNTGFSSEGVFCSAFKKHQGLTPAEYRLLKGSEEAR</sequence>
<name>A0A1E3AEY9_9FIRM</name>
<dbReference type="EMBL" id="MCGH01000002">
    <property type="protein sequence ID" value="ODM07305.1"/>
    <property type="molecule type" value="Genomic_DNA"/>
</dbReference>
<evidence type="ECO:0000259" key="4">
    <source>
        <dbReference type="PROSITE" id="PS01124"/>
    </source>
</evidence>
<dbReference type="Proteomes" id="UP000094067">
    <property type="component" value="Unassembled WGS sequence"/>
</dbReference>
<dbReference type="GO" id="GO:0003700">
    <property type="term" value="F:DNA-binding transcription factor activity"/>
    <property type="evidence" value="ECO:0007669"/>
    <property type="project" value="InterPro"/>
</dbReference>
<comment type="caution">
    <text evidence="5">The sequence shown here is derived from an EMBL/GenBank/DDBJ whole genome shotgun (WGS) entry which is preliminary data.</text>
</comment>
<accession>A0A1E3AEY9</accession>
<dbReference type="Pfam" id="PF12833">
    <property type="entry name" value="HTH_18"/>
    <property type="match status" value="1"/>
</dbReference>
<dbReference type="GO" id="GO:0043565">
    <property type="term" value="F:sequence-specific DNA binding"/>
    <property type="evidence" value="ECO:0007669"/>
    <property type="project" value="InterPro"/>
</dbReference>
<dbReference type="SUPFAM" id="SSF51215">
    <property type="entry name" value="Regulatory protein AraC"/>
    <property type="match status" value="1"/>
</dbReference>
<evidence type="ECO:0000313" key="5">
    <source>
        <dbReference type="EMBL" id="ODM07305.1"/>
    </source>
</evidence>
<dbReference type="PANTHER" id="PTHR43280:SF2">
    <property type="entry name" value="HTH-TYPE TRANSCRIPTIONAL REGULATOR EXSA"/>
    <property type="match status" value="1"/>
</dbReference>
<dbReference type="Gene3D" id="1.10.10.60">
    <property type="entry name" value="Homeodomain-like"/>
    <property type="match status" value="2"/>
</dbReference>
<dbReference type="InterPro" id="IPR018060">
    <property type="entry name" value="HTH_AraC"/>
</dbReference>
<keyword evidence="3" id="KW-0804">Transcription</keyword>
<dbReference type="InterPro" id="IPR020449">
    <property type="entry name" value="Tscrpt_reg_AraC-type_HTH"/>
</dbReference>
<reference evidence="5 6" key="1">
    <citation type="submission" date="2016-07" db="EMBL/GenBank/DDBJ databases">
        <title>Characterization of isolates of Eisenbergiella tayi derived from blood cultures, using whole genome sequencing.</title>
        <authorList>
            <person name="Burdz T."/>
            <person name="Wiebe D."/>
            <person name="Huynh C."/>
            <person name="Bernard K."/>
        </authorList>
    </citation>
    <scope>NUCLEOTIDE SEQUENCE [LARGE SCALE GENOMIC DNA]</scope>
    <source>
        <strain evidence="5 6">NML 110608</strain>
    </source>
</reference>
<gene>
    <name evidence="5" type="primary">rhaS_8</name>
    <name evidence="5" type="ORF">BEI61_03195</name>
</gene>
<protein>
    <submittedName>
        <fullName evidence="5">HTH-type transcriptional activator RhaS</fullName>
    </submittedName>
</protein>
<dbReference type="PROSITE" id="PS00041">
    <property type="entry name" value="HTH_ARAC_FAMILY_1"/>
    <property type="match status" value="1"/>
</dbReference>
<evidence type="ECO:0000256" key="1">
    <source>
        <dbReference type="ARBA" id="ARBA00023015"/>
    </source>
</evidence>
<evidence type="ECO:0000313" key="6">
    <source>
        <dbReference type="Proteomes" id="UP000094067"/>
    </source>
</evidence>
<dbReference type="RefSeq" id="WP_069153493.1">
    <property type="nucleotide sequence ID" value="NZ_MCGH01000002.1"/>
</dbReference>
<dbReference type="PRINTS" id="PR00032">
    <property type="entry name" value="HTHARAC"/>
</dbReference>
<dbReference type="AlphaFoldDB" id="A0A1E3AEY9"/>